<dbReference type="EMBL" id="JABVXQ010000010">
    <property type="protein sequence ID" value="KAF6088468.1"/>
    <property type="molecule type" value="Genomic_DNA"/>
</dbReference>
<sequence length="226" mass="23680">MTVGCPRSLGVGWSCGVGCSSFRGRGQWPCPAAAPETPLLSSLWAVRLARSLAQASRIARHLCGGPCLVLTHFFLGPKPWALGASNMGWPFLVGWQLYLVRVTKGLRPGQCGNVEGAGIRLPTPAPWCCGRVGGGWWGPQWQLLGAHPGASCPGPSGAGPLALPRPASKQAPPLKVVRGGGACSGSSLDSHTLHTHFRNAARLQAPFLDLTTPLQQALTLRQSCVV</sequence>
<accession>A0A833Z8I0</accession>
<reference evidence="1 2" key="1">
    <citation type="journal article" date="2020" name="Nature">
        <title>Six reference-quality genomes reveal evolution of bat adaptations.</title>
        <authorList>
            <person name="Jebb D."/>
            <person name="Huang Z."/>
            <person name="Pippel M."/>
            <person name="Hughes G.M."/>
            <person name="Lavrichenko K."/>
            <person name="Devanna P."/>
            <person name="Winkler S."/>
            <person name="Jermiin L.S."/>
            <person name="Skirmuntt E.C."/>
            <person name="Katzourakis A."/>
            <person name="Burkitt-Gray L."/>
            <person name="Ray D.A."/>
            <person name="Sullivan K.A.M."/>
            <person name="Roscito J.G."/>
            <person name="Kirilenko B.M."/>
            <person name="Davalos L.M."/>
            <person name="Corthals A.P."/>
            <person name="Power M.L."/>
            <person name="Jones G."/>
            <person name="Ransome R.D."/>
            <person name="Dechmann D.K.N."/>
            <person name="Locatelli A.G."/>
            <person name="Puechmaille S.J."/>
            <person name="Fedrigo O."/>
            <person name="Jarvis E.D."/>
            <person name="Hiller M."/>
            <person name="Vernes S.C."/>
            <person name="Myers E.W."/>
            <person name="Teeling E.C."/>
        </authorList>
    </citation>
    <scope>NUCLEOTIDE SEQUENCE [LARGE SCALE GENOMIC DNA]</scope>
    <source>
        <strain evidence="1">Bat1K_MPI-CBG_1</strain>
    </source>
</reference>
<gene>
    <name evidence="1" type="ORF">HJG60_008293</name>
</gene>
<proteinExistence type="predicted"/>
<name>A0A833Z8I0_9CHIR</name>
<evidence type="ECO:0000313" key="1">
    <source>
        <dbReference type="EMBL" id="KAF6088468.1"/>
    </source>
</evidence>
<protein>
    <submittedName>
        <fullName evidence="1">Uncharacterized protein</fullName>
    </submittedName>
</protein>
<comment type="caution">
    <text evidence="1">The sequence shown here is derived from an EMBL/GenBank/DDBJ whole genome shotgun (WGS) entry which is preliminary data.</text>
</comment>
<evidence type="ECO:0000313" key="2">
    <source>
        <dbReference type="Proteomes" id="UP000664940"/>
    </source>
</evidence>
<dbReference type="Proteomes" id="UP000664940">
    <property type="component" value="Unassembled WGS sequence"/>
</dbReference>
<dbReference type="AlphaFoldDB" id="A0A833Z8I0"/>
<organism evidence="1 2">
    <name type="scientific">Phyllostomus discolor</name>
    <name type="common">pale spear-nosed bat</name>
    <dbReference type="NCBI Taxonomy" id="89673"/>
    <lineage>
        <taxon>Eukaryota</taxon>
        <taxon>Metazoa</taxon>
        <taxon>Chordata</taxon>
        <taxon>Craniata</taxon>
        <taxon>Vertebrata</taxon>
        <taxon>Euteleostomi</taxon>
        <taxon>Mammalia</taxon>
        <taxon>Eutheria</taxon>
        <taxon>Laurasiatheria</taxon>
        <taxon>Chiroptera</taxon>
        <taxon>Yangochiroptera</taxon>
        <taxon>Phyllostomidae</taxon>
        <taxon>Phyllostominae</taxon>
        <taxon>Phyllostomus</taxon>
    </lineage>
</organism>